<keyword evidence="3" id="KW-1185">Reference proteome</keyword>
<feature type="region of interest" description="Disordered" evidence="1">
    <location>
        <begin position="1"/>
        <end position="24"/>
    </location>
</feature>
<evidence type="ECO:0000256" key="1">
    <source>
        <dbReference type="SAM" id="MobiDB-lite"/>
    </source>
</evidence>
<protein>
    <submittedName>
        <fullName evidence="2">Uncharacterized protein</fullName>
    </submittedName>
</protein>
<sequence>MAITSQREALKANESISTTEQKNRLQSKFDGNVKKIRELQLEVAERIY</sequence>
<name>A0A813VGH4_9BILA</name>
<comment type="caution">
    <text evidence="2">The sequence shown here is derived from an EMBL/GenBank/DDBJ whole genome shotgun (WGS) entry which is preliminary data.</text>
</comment>
<feature type="non-terminal residue" evidence="2">
    <location>
        <position position="48"/>
    </location>
</feature>
<dbReference type="OrthoDB" id="10199358at2759"/>
<gene>
    <name evidence="2" type="ORF">OXX778_LOCUS8474</name>
</gene>
<reference evidence="2" key="1">
    <citation type="submission" date="2021-02" db="EMBL/GenBank/DDBJ databases">
        <authorList>
            <person name="Nowell W R."/>
        </authorList>
    </citation>
    <scope>NUCLEOTIDE SEQUENCE</scope>
    <source>
        <strain evidence="2">Ploen Becks lab</strain>
    </source>
</reference>
<dbReference type="EMBL" id="CAJNOC010001169">
    <property type="protein sequence ID" value="CAF0841390.1"/>
    <property type="molecule type" value="Genomic_DNA"/>
</dbReference>
<feature type="compositionally biased region" description="Polar residues" evidence="1">
    <location>
        <begin position="14"/>
        <end position="24"/>
    </location>
</feature>
<evidence type="ECO:0000313" key="3">
    <source>
        <dbReference type="Proteomes" id="UP000663879"/>
    </source>
</evidence>
<proteinExistence type="predicted"/>
<accession>A0A813VGH4</accession>
<organism evidence="2 3">
    <name type="scientific">Brachionus calyciflorus</name>
    <dbReference type="NCBI Taxonomy" id="104777"/>
    <lineage>
        <taxon>Eukaryota</taxon>
        <taxon>Metazoa</taxon>
        <taxon>Spiralia</taxon>
        <taxon>Gnathifera</taxon>
        <taxon>Rotifera</taxon>
        <taxon>Eurotatoria</taxon>
        <taxon>Monogononta</taxon>
        <taxon>Pseudotrocha</taxon>
        <taxon>Ploima</taxon>
        <taxon>Brachionidae</taxon>
        <taxon>Brachionus</taxon>
    </lineage>
</organism>
<dbReference type="AlphaFoldDB" id="A0A813VGH4"/>
<evidence type="ECO:0000313" key="2">
    <source>
        <dbReference type="EMBL" id="CAF0841390.1"/>
    </source>
</evidence>
<dbReference type="Proteomes" id="UP000663879">
    <property type="component" value="Unassembled WGS sequence"/>
</dbReference>